<dbReference type="InterPro" id="IPR038696">
    <property type="entry name" value="IalB_sf"/>
</dbReference>
<evidence type="ECO:0000313" key="4">
    <source>
        <dbReference type="Proteomes" id="UP000758856"/>
    </source>
</evidence>
<evidence type="ECO:0000256" key="1">
    <source>
        <dbReference type="SAM" id="MobiDB-lite"/>
    </source>
</evidence>
<sequence>MKGTLMNLGRYSRVAAISTAIASVALTSQAFAQEKKAPAAQAQQAPAQAEGPGPMPATPPAAQQPNWMKICNTDPQAKKEVCLTSRDVKADTGQTVASIAIRQVSGESKRFFLAAVPPGLLIQPGVRVAVDQNQPVTGKYSICFPNACYAEVEVTDAFFANVKKGNNLVVQAMNQQAKTVNFPISLSGFSKAYDGPALDPKVVQQERDRLNAEMNKRAEEARDKLQMQGAAPTATPAPGGQAPVKQQ</sequence>
<protein>
    <submittedName>
        <fullName evidence="3">Invasion protein IalB</fullName>
    </submittedName>
</protein>
<dbReference type="EMBL" id="JAFBCY010000004">
    <property type="protein sequence ID" value="MBM7853217.1"/>
    <property type="molecule type" value="Genomic_DNA"/>
</dbReference>
<dbReference type="Proteomes" id="UP000758856">
    <property type="component" value="Unassembled WGS sequence"/>
</dbReference>
<dbReference type="Pfam" id="PF06776">
    <property type="entry name" value="IalB"/>
    <property type="match status" value="1"/>
</dbReference>
<proteinExistence type="predicted"/>
<evidence type="ECO:0000256" key="2">
    <source>
        <dbReference type="SAM" id="SignalP"/>
    </source>
</evidence>
<dbReference type="RefSeq" id="WP_204951678.1">
    <property type="nucleotide sequence ID" value="NZ_BSFF01000010.1"/>
</dbReference>
<keyword evidence="4" id="KW-1185">Reference proteome</keyword>
<dbReference type="InterPro" id="IPR010642">
    <property type="entry name" value="Invasion_prot_B"/>
</dbReference>
<feature type="region of interest" description="Disordered" evidence="1">
    <location>
        <begin position="208"/>
        <end position="247"/>
    </location>
</feature>
<accession>A0ABS2TAK8</accession>
<evidence type="ECO:0000313" key="3">
    <source>
        <dbReference type="EMBL" id="MBM7853217.1"/>
    </source>
</evidence>
<feature type="compositionally biased region" description="Low complexity" evidence="1">
    <location>
        <begin position="37"/>
        <end position="52"/>
    </location>
</feature>
<feature type="chain" id="PRO_5047369100" evidence="2">
    <location>
        <begin position="33"/>
        <end position="247"/>
    </location>
</feature>
<feature type="signal peptide" evidence="2">
    <location>
        <begin position="1"/>
        <end position="32"/>
    </location>
</feature>
<organism evidence="3 4">
    <name type="scientific">Methylopila capsulata</name>
    <dbReference type="NCBI Taxonomy" id="61654"/>
    <lineage>
        <taxon>Bacteria</taxon>
        <taxon>Pseudomonadati</taxon>
        <taxon>Pseudomonadota</taxon>
        <taxon>Alphaproteobacteria</taxon>
        <taxon>Hyphomicrobiales</taxon>
        <taxon>Methylopilaceae</taxon>
        <taxon>Methylopila</taxon>
    </lineage>
</organism>
<feature type="compositionally biased region" description="Low complexity" evidence="1">
    <location>
        <begin position="228"/>
        <end position="247"/>
    </location>
</feature>
<feature type="compositionally biased region" description="Basic and acidic residues" evidence="1">
    <location>
        <begin position="208"/>
        <end position="225"/>
    </location>
</feature>
<feature type="region of interest" description="Disordered" evidence="1">
    <location>
        <begin position="37"/>
        <end position="64"/>
    </location>
</feature>
<keyword evidence="2" id="KW-0732">Signal</keyword>
<reference evidence="3 4" key="1">
    <citation type="submission" date="2021-01" db="EMBL/GenBank/DDBJ databases">
        <title>Genomic Encyclopedia of Type Strains, Phase IV (KMG-IV): sequencing the most valuable type-strain genomes for metagenomic binning, comparative biology and taxonomic classification.</title>
        <authorList>
            <person name="Goeker M."/>
        </authorList>
    </citation>
    <scope>NUCLEOTIDE SEQUENCE [LARGE SCALE GENOMIC DNA]</scope>
    <source>
        <strain evidence="3 4">DSM 6130</strain>
    </source>
</reference>
<comment type="caution">
    <text evidence="3">The sequence shown here is derived from an EMBL/GenBank/DDBJ whole genome shotgun (WGS) entry which is preliminary data.</text>
</comment>
<dbReference type="Gene3D" id="2.60.40.1880">
    <property type="entry name" value="Invasion associated locus B (IalB) protein"/>
    <property type="match status" value="1"/>
</dbReference>
<name>A0ABS2TAK8_9HYPH</name>
<gene>
    <name evidence="3" type="ORF">JOD31_003468</name>
</gene>